<dbReference type="GO" id="GO:0016020">
    <property type="term" value="C:membrane"/>
    <property type="evidence" value="ECO:0007669"/>
    <property type="project" value="UniProtKB-SubCell"/>
</dbReference>
<reference evidence="8" key="1">
    <citation type="journal article" date="2017" name="Genome Biol.">
        <title>Comparative genomics reveals high biological diversity and specific adaptations in the industrially and medically important fungal genus Aspergillus.</title>
        <authorList>
            <person name="de Vries R.P."/>
            <person name="Riley R."/>
            <person name="Wiebenga A."/>
            <person name="Aguilar-Osorio G."/>
            <person name="Amillis S."/>
            <person name="Uchima C.A."/>
            <person name="Anderluh G."/>
            <person name="Asadollahi M."/>
            <person name="Askin M."/>
            <person name="Barry K."/>
            <person name="Battaglia E."/>
            <person name="Bayram O."/>
            <person name="Benocci T."/>
            <person name="Braus-Stromeyer S.A."/>
            <person name="Caldana C."/>
            <person name="Canovas D."/>
            <person name="Cerqueira G.C."/>
            <person name="Chen F."/>
            <person name="Chen W."/>
            <person name="Choi C."/>
            <person name="Clum A."/>
            <person name="Dos Santos R.A."/>
            <person name="Damasio A.R."/>
            <person name="Diallinas G."/>
            <person name="Emri T."/>
            <person name="Fekete E."/>
            <person name="Flipphi M."/>
            <person name="Freyberg S."/>
            <person name="Gallo A."/>
            <person name="Gournas C."/>
            <person name="Habgood R."/>
            <person name="Hainaut M."/>
            <person name="Harispe M.L."/>
            <person name="Henrissat B."/>
            <person name="Hilden K.S."/>
            <person name="Hope R."/>
            <person name="Hossain A."/>
            <person name="Karabika E."/>
            <person name="Karaffa L."/>
            <person name="Karanyi Z."/>
            <person name="Krasevec N."/>
            <person name="Kuo A."/>
            <person name="Kusch H."/>
            <person name="LaButti K."/>
            <person name="Lagendijk E.L."/>
            <person name="Lapidus A."/>
            <person name="Levasseur A."/>
            <person name="Lindquist E."/>
            <person name="Lipzen A."/>
            <person name="Logrieco A.F."/>
            <person name="MacCabe A."/>
            <person name="Maekelae M.R."/>
            <person name="Malavazi I."/>
            <person name="Melin P."/>
            <person name="Meyer V."/>
            <person name="Mielnichuk N."/>
            <person name="Miskei M."/>
            <person name="Molnar A.P."/>
            <person name="Mule G."/>
            <person name="Ngan C.Y."/>
            <person name="Orejas M."/>
            <person name="Orosz E."/>
            <person name="Ouedraogo J.P."/>
            <person name="Overkamp K.M."/>
            <person name="Park H.-S."/>
            <person name="Perrone G."/>
            <person name="Piumi F."/>
            <person name="Punt P.J."/>
            <person name="Ram A.F."/>
            <person name="Ramon A."/>
            <person name="Rauscher S."/>
            <person name="Record E."/>
            <person name="Riano-Pachon D.M."/>
            <person name="Robert V."/>
            <person name="Roehrig J."/>
            <person name="Ruller R."/>
            <person name="Salamov A."/>
            <person name="Salih N.S."/>
            <person name="Samson R.A."/>
            <person name="Sandor E."/>
            <person name="Sanguinetti M."/>
            <person name="Schuetze T."/>
            <person name="Sepcic K."/>
            <person name="Shelest E."/>
            <person name="Sherlock G."/>
            <person name="Sophianopoulou V."/>
            <person name="Squina F.M."/>
            <person name="Sun H."/>
            <person name="Susca A."/>
            <person name="Todd R.B."/>
            <person name="Tsang A."/>
            <person name="Unkles S.E."/>
            <person name="van de Wiele N."/>
            <person name="van Rossen-Uffink D."/>
            <person name="Oliveira J.V."/>
            <person name="Vesth T.C."/>
            <person name="Visser J."/>
            <person name="Yu J.-H."/>
            <person name="Zhou M."/>
            <person name="Andersen M.R."/>
            <person name="Archer D.B."/>
            <person name="Baker S.E."/>
            <person name="Benoit I."/>
            <person name="Brakhage A.A."/>
            <person name="Braus G.H."/>
            <person name="Fischer R."/>
            <person name="Frisvad J.C."/>
            <person name="Goldman G.H."/>
            <person name="Houbraken J."/>
            <person name="Oakley B."/>
            <person name="Pocsi I."/>
            <person name="Scazzocchio C."/>
            <person name="Seiboth B."/>
            <person name="vanKuyk P.A."/>
            <person name="Wortman J."/>
            <person name="Dyer P.S."/>
            <person name="Grigoriev I.V."/>
        </authorList>
    </citation>
    <scope>NUCLEOTIDE SEQUENCE [LARGE SCALE GENOMIC DNA]</scope>
    <source>
        <strain evidence="8">CBS 593.65</strain>
    </source>
</reference>
<dbReference type="PANTHER" id="PTHR43791:SF3">
    <property type="entry name" value="MAJOR FACILITATOR SUPERFAMILY (MFS) PROFILE DOMAIN-CONTAINING PROTEIN"/>
    <property type="match status" value="1"/>
</dbReference>
<feature type="transmembrane region" description="Helical" evidence="6">
    <location>
        <begin position="171"/>
        <end position="190"/>
    </location>
</feature>
<dbReference type="InterPro" id="IPR011701">
    <property type="entry name" value="MFS"/>
</dbReference>
<evidence type="ECO:0000313" key="8">
    <source>
        <dbReference type="Proteomes" id="UP000184356"/>
    </source>
</evidence>
<evidence type="ECO:0008006" key="9">
    <source>
        <dbReference type="Google" id="ProtNLM"/>
    </source>
</evidence>
<dbReference type="InterPro" id="IPR036259">
    <property type="entry name" value="MFS_trans_sf"/>
</dbReference>
<dbReference type="GeneID" id="63756320"/>
<feature type="transmembrane region" description="Helical" evidence="6">
    <location>
        <begin position="339"/>
        <end position="359"/>
    </location>
</feature>
<feature type="transmembrane region" description="Helical" evidence="6">
    <location>
        <begin position="371"/>
        <end position="392"/>
    </location>
</feature>
<feature type="transmembrane region" description="Helical" evidence="6">
    <location>
        <begin position="202"/>
        <end position="221"/>
    </location>
</feature>
<evidence type="ECO:0000256" key="2">
    <source>
        <dbReference type="ARBA" id="ARBA00022448"/>
    </source>
</evidence>
<comment type="subcellular location">
    <subcellularLocation>
        <location evidence="1">Membrane</location>
        <topology evidence="1">Multi-pass membrane protein</topology>
    </subcellularLocation>
</comment>
<dbReference type="OrthoDB" id="3639251at2759"/>
<dbReference type="GO" id="GO:0022857">
    <property type="term" value="F:transmembrane transporter activity"/>
    <property type="evidence" value="ECO:0007669"/>
    <property type="project" value="InterPro"/>
</dbReference>
<keyword evidence="2" id="KW-0813">Transport</keyword>
<feature type="transmembrane region" description="Helical" evidence="6">
    <location>
        <begin position="281"/>
        <end position="300"/>
    </location>
</feature>
<feature type="transmembrane region" description="Helical" evidence="6">
    <location>
        <begin position="136"/>
        <end position="159"/>
    </location>
</feature>
<evidence type="ECO:0000256" key="3">
    <source>
        <dbReference type="ARBA" id="ARBA00022692"/>
    </source>
</evidence>
<dbReference type="VEuPathDB" id="FungiDB:ASPSYDRAFT_1170595"/>
<gene>
    <name evidence="7" type="ORF">ASPSYDRAFT_1170595</name>
</gene>
<accession>A0A1L9SY66</accession>
<dbReference type="Gene3D" id="1.20.1250.20">
    <property type="entry name" value="MFS general substrate transporter like domains"/>
    <property type="match status" value="2"/>
</dbReference>
<feature type="transmembrane region" description="Helical" evidence="6">
    <location>
        <begin position="111"/>
        <end position="130"/>
    </location>
</feature>
<protein>
    <recommendedName>
        <fullName evidence="9">Major facilitator superfamily (MFS) profile domain-containing protein</fullName>
    </recommendedName>
</protein>
<dbReference type="SUPFAM" id="SSF103473">
    <property type="entry name" value="MFS general substrate transporter"/>
    <property type="match status" value="1"/>
</dbReference>
<dbReference type="Proteomes" id="UP000184356">
    <property type="component" value="Unassembled WGS sequence"/>
</dbReference>
<name>A0A1L9SY66_9EURO</name>
<evidence type="ECO:0000256" key="5">
    <source>
        <dbReference type="ARBA" id="ARBA00023136"/>
    </source>
</evidence>
<dbReference type="STRING" id="1036612.A0A1L9SY66"/>
<proteinExistence type="predicted"/>
<dbReference type="AlphaFoldDB" id="A0A1L9SY66"/>
<evidence type="ECO:0000256" key="4">
    <source>
        <dbReference type="ARBA" id="ARBA00022989"/>
    </source>
</evidence>
<dbReference type="Pfam" id="PF07690">
    <property type="entry name" value="MFS_1"/>
    <property type="match status" value="1"/>
</dbReference>
<sequence>MGSSQETKLDSDLEPELFSENAEQLNDGSISREERKLLQKIDFYVLPCICITYTLSQIDRTNISSAKIAGMAIDLRLVRNRYSVALLISFIPYVCSELPTTAIIRRVGSKILLTILILGWGTVAMCFGFVKNFGQLAALQVLLGLFDGGFNPACIYIISSWYKRYETQQRLAIWYMFGATVSGFNGIISYGLSQMEGLGDLLPGAVTVALSLPIFLFVTKFPEKAQWLKPRELVLIRERLMTGRGESLEERVSRHSLIAAATDWKVFACIFADHVRKRSPFIVGYFALVIMGLVMGGFVQNTGYKLAGIFLAVAGNNCCIPTVLAFLANNVPLNSEHQVAVPIQTIFAGLGGVVGSIIFREQDYPEYRPGLYASIGCMLLCMVITGLLAILYQHENQTADDQGKILEGMPEFRYTI</sequence>
<evidence type="ECO:0000256" key="6">
    <source>
        <dbReference type="SAM" id="Phobius"/>
    </source>
</evidence>
<organism evidence="7 8">
    <name type="scientific">Aspergillus sydowii CBS 593.65</name>
    <dbReference type="NCBI Taxonomy" id="1036612"/>
    <lineage>
        <taxon>Eukaryota</taxon>
        <taxon>Fungi</taxon>
        <taxon>Dikarya</taxon>
        <taxon>Ascomycota</taxon>
        <taxon>Pezizomycotina</taxon>
        <taxon>Eurotiomycetes</taxon>
        <taxon>Eurotiomycetidae</taxon>
        <taxon>Eurotiales</taxon>
        <taxon>Aspergillaceae</taxon>
        <taxon>Aspergillus</taxon>
        <taxon>Aspergillus subgen. Nidulantes</taxon>
    </lineage>
</organism>
<evidence type="ECO:0000256" key="1">
    <source>
        <dbReference type="ARBA" id="ARBA00004141"/>
    </source>
</evidence>
<keyword evidence="3 6" id="KW-0812">Transmembrane</keyword>
<feature type="transmembrane region" description="Helical" evidence="6">
    <location>
        <begin position="306"/>
        <end position="327"/>
    </location>
</feature>
<dbReference type="PANTHER" id="PTHR43791">
    <property type="entry name" value="PERMEASE-RELATED"/>
    <property type="match status" value="1"/>
</dbReference>
<dbReference type="EMBL" id="KV878605">
    <property type="protein sequence ID" value="OJJ52096.1"/>
    <property type="molecule type" value="Genomic_DNA"/>
</dbReference>
<keyword evidence="8" id="KW-1185">Reference proteome</keyword>
<keyword evidence="4 6" id="KW-1133">Transmembrane helix</keyword>
<dbReference type="RefSeq" id="XP_040695902.1">
    <property type="nucleotide sequence ID" value="XM_040840247.1"/>
</dbReference>
<keyword evidence="5 6" id="KW-0472">Membrane</keyword>
<evidence type="ECO:0000313" key="7">
    <source>
        <dbReference type="EMBL" id="OJJ52096.1"/>
    </source>
</evidence>